<protein>
    <submittedName>
        <fullName evidence="1">Uncharacterized protein</fullName>
    </submittedName>
</protein>
<accession>A0A6H5GPS7</accession>
<proteinExistence type="predicted"/>
<gene>
    <name evidence="1" type="ORF">NTEN_LOCUS10597</name>
</gene>
<evidence type="ECO:0000313" key="1">
    <source>
        <dbReference type="EMBL" id="CAB0005120.1"/>
    </source>
</evidence>
<dbReference type="AlphaFoldDB" id="A0A6H5GPS7"/>
<dbReference type="Proteomes" id="UP000479000">
    <property type="component" value="Unassembled WGS sequence"/>
</dbReference>
<keyword evidence="2" id="KW-1185">Reference proteome</keyword>
<dbReference type="EMBL" id="CADCXU010015918">
    <property type="protein sequence ID" value="CAB0005120.1"/>
    <property type="molecule type" value="Genomic_DNA"/>
</dbReference>
<organism evidence="1 2">
    <name type="scientific">Nesidiocoris tenuis</name>
    <dbReference type="NCBI Taxonomy" id="355587"/>
    <lineage>
        <taxon>Eukaryota</taxon>
        <taxon>Metazoa</taxon>
        <taxon>Ecdysozoa</taxon>
        <taxon>Arthropoda</taxon>
        <taxon>Hexapoda</taxon>
        <taxon>Insecta</taxon>
        <taxon>Pterygota</taxon>
        <taxon>Neoptera</taxon>
        <taxon>Paraneoptera</taxon>
        <taxon>Hemiptera</taxon>
        <taxon>Heteroptera</taxon>
        <taxon>Panheteroptera</taxon>
        <taxon>Cimicomorpha</taxon>
        <taxon>Miridae</taxon>
        <taxon>Dicyphina</taxon>
        <taxon>Nesidiocoris</taxon>
    </lineage>
</organism>
<sequence length="334" mass="37617">MIKLPEFDPHSDAGAGPSSTLPYIRLQGYHRLASSLVGKSPLLLRWDISCSDHQNQTAQTDIWKQALEILKVALSRMKCQYDNTHAKRPSVGLYIHGGTCPILQASRHQWQAGRPTQHSTGTFLAVVCELYRTAFSSTFGTLTDFYSGIISSALSTEPVKCANLALENNFLFSLNYPLLSCGALRSWSGYHKNVQVFATPLEGFDLQVTWPQRKMRRKRRNPASLDGSTAQILPIELKSLFYQKLRLTRISKQLLGSNMDLGIIIRLQPKMPQGTHYPIAGWCRGDDHGNVGTLVEQELRGQDPKFLYYINGVNDHRNGRSHQPRIRVNQDIVE</sequence>
<evidence type="ECO:0000313" key="2">
    <source>
        <dbReference type="Proteomes" id="UP000479000"/>
    </source>
</evidence>
<name>A0A6H5GPS7_9HEMI</name>
<reference evidence="1 2" key="1">
    <citation type="submission" date="2020-02" db="EMBL/GenBank/DDBJ databases">
        <authorList>
            <person name="Ferguson B K."/>
        </authorList>
    </citation>
    <scope>NUCLEOTIDE SEQUENCE [LARGE SCALE GENOMIC DNA]</scope>
</reference>